<dbReference type="Proteomes" id="UP000584642">
    <property type="component" value="Unassembled WGS sequence"/>
</dbReference>
<gene>
    <name evidence="2" type="ORF">HND93_30390</name>
</gene>
<evidence type="ECO:0000313" key="3">
    <source>
        <dbReference type="Proteomes" id="UP000584642"/>
    </source>
</evidence>
<evidence type="ECO:0008006" key="4">
    <source>
        <dbReference type="Google" id="ProtNLM"/>
    </source>
</evidence>
<organism evidence="2 3">
    <name type="scientific">Azospirillum oleiclasticum</name>
    <dbReference type="NCBI Taxonomy" id="2735135"/>
    <lineage>
        <taxon>Bacteria</taxon>
        <taxon>Pseudomonadati</taxon>
        <taxon>Pseudomonadota</taxon>
        <taxon>Alphaproteobacteria</taxon>
        <taxon>Rhodospirillales</taxon>
        <taxon>Azospirillaceae</taxon>
        <taxon>Azospirillum</taxon>
    </lineage>
</organism>
<evidence type="ECO:0000313" key="2">
    <source>
        <dbReference type="EMBL" id="NYZ24034.1"/>
    </source>
</evidence>
<reference evidence="2 3" key="1">
    <citation type="submission" date="2020-05" db="EMBL/GenBank/DDBJ databases">
        <title>Azospirillum oleiclasticum sp. nov, a nitrogen-fixing and heavy crude oil-emulsifying bacterium isolated from the crude oil of Yumen Oilfield.</title>
        <authorList>
            <person name="Wu D."/>
            <person name="Cai M."/>
            <person name="Zhang X."/>
        </authorList>
    </citation>
    <scope>NUCLEOTIDE SEQUENCE [LARGE SCALE GENOMIC DNA]</scope>
    <source>
        <strain evidence="2 3">ROY-1-1-2</strain>
    </source>
</reference>
<proteinExistence type="predicted"/>
<evidence type="ECO:0000256" key="1">
    <source>
        <dbReference type="SAM" id="MobiDB-lite"/>
    </source>
</evidence>
<dbReference type="RefSeq" id="WP_180285811.1">
    <property type="nucleotide sequence ID" value="NZ_JABFDB010000034.1"/>
</dbReference>
<protein>
    <recommendedName>
        <fullName evidence="4">GcrA cell cycle regulator</fullName>
    </recommendedName>
</protein>
<keyword evidence="3" id="KW-1185">Reference proteome</keyword>
<feature type="compositionally biased region" description="Low complexity" evidence="1">
    <location>
        <begin position="67"/>
        <end position="85"/>
    </location>
</feature>
<comment type="caution">
    <text evidence="2">The sequence shown here is derived from an EMBL/GenBank/DDBJ whole genome shotgun (WGS) entry which is preliminary data.</text>
</comment>
<accession>A0ABX2TLP7</accession>
<feature type="region of interest" description="Disordered" evidence="1">
    <location>
        <begin position="67"/>
        <end position="105"/>
    </location>
</feature>
<name>A0ABX2TLP7_9PROT</name>
<dbReference type="EMBL" id="JABFDB010000034">
    <property type="protein sequence ID" value="NYZ24034.1"/>
    <property type="molecule type" value="Genomic_DNA"/>
</dbReference>
<sequence>MDSLQIGEISRRYRSGQSTSDIARDLRLRSVDVIACIRGLQPPSMATRIARPSAAIPATTIPATTMPAAAPAPAKAEPARTPAARPLRRPAPVPQPVLPEVSGELDDLDEDEPVIRQGCPPGWLVTEAEYHAAFERSGGRFVDAVFKHR</sequence>